<dbReference type="InterPro" id="IPR005958">
    <property type="entry name" value="TyrNic_aminoTrfase"/>
</dbReference>
<feature type="domain" description="Aminotransferase class I/classII large" evidence="15">
    <location>
        <begin position="42"/>
        <end position="403"/>
    </location>
</feature>
<dbReference type="GO" id="GO:0030170">
    <property type="term" value="F:pyridoxal phosphate binding"/>
    <property type="evidence" value="ECO:0007669"/>
    <property type="project" value="InterPro"/>
</dbReference>
<evidence type="ECO:0000256" key="12">
    <source>
        <dbReference type="ARBA" id="ARBA00047798"/>
    </source>
</evidence>
<evidence type="ECO:0000256" key="1">
    <source>
        <dbReference type="ARBA" id="ARBA00001933"/>
    </source>
</evidence>
<dbReference type="InterPro" id="IPR004838">
    <property type="entry name" value="NHTrfase_class1_PyrdxlP-BS"/>
</dbReference>
<comment type="subunit">
    <text evidence="4 13">Homodimer.</text>
</comment>
<dbReference type="PRINTS" id="PR00753">
    <property type="entry name" value="ACCSYNTHASE"/>
</dbReference>
<evidence type="ECO:0000256" key="6">
    <source>
        <dbReference type="ARBA" id="ARBA00015959"/>
    </source>
</evidence>
<evidence type="ECO:0000259" key="15">
    <source>
        <dbReference type="Pfam" id="PF00155"/>
    </source>
</evidence>
<dbReference type="NCBIfam" id="TIGR01265">
    <property type="entry name" value="tyr_nico_aTase"/>
    <property type="match status" value="1"/>
</dbReference>
<gene>
    <name evidence="16" type="ORF">APLA_LOCUS12581</name>
</gene>
<keyword evidence="8" id="KW-0808">Transferase</keyword>
<comment type="caution">
    <text evidence="16">The sequence shown here is derived from an EMBL/GenBank/DDBJ whole genome shotgun (WGS) entry which is preliminary data.</text>
</comment>
<dbReference type="GO" id="GO:0006572">
    <property type="term" value="P:L-tyrosine catabolic process"/>
    <property type="evidence" value="ECO:0007669"/>
    <property type="project" value="UniProtKB-KW"/>
</dbReference>
<feature type="modified residue" description="N6-(pyridoxal phosphate)lysine" evidence="14">
    <location>
        <position position="249"/>
    </location>
</feature>
<evidence type="ECO:0000313" key="17">
    <source>
        <dbReference type="Proteomes" id="UP000494106"/>
    </source>
</evidence>
<evidence type="ECO:0000256" key="5">
    <source>
        <dbReference type="ARBA" id="ARBA00012749"/>
    </source>
</evidence>
<evidence type="ECO:0000256" key="2">
    <source>
        <dbReference type="ARBA" id="ARBA00005203"/>
    </source>
</evidence>
<dbReference type="CDD" id="cd00609">
    <property type="entry name" value="AAT_like"/>
    <property type="match status" value="1"/>
</dbReference>
<dbReference type="GO" id="GO:0004838">
    <property type="term" value="F:L-tyrosine-2-oxoglutarate transaminase activity"/>
    <property type="evidence" value="ECO:0007669"/>
    <property type="project" value="UniProtKB-UniRule"/>
</dbReference>
<dbReference type="InterPro" id="IPR004839">
    <property type="entry name" value="Aminotransferase_I/II_large"/>
</dbReference>
<evidence type="ECO:0000256" key="4">
    <source>
        <dbReference type="ARBA" id="ARBA00011738"/>
    </source>
</evidence>
<evidence type="ECO:0000313" key="16">
    <source>
        <dbReference type="EMBL" id="CAB3250178.1"/>
    </source>
</evidence>
<keyword evidence="11" id="KW-0585">Phenylalanine catabolism</keyword>
<comment type="catalytic activity">
    <reaction evidence="12 13">
        <text>L-tyrosine + 2-oxoglutarate = 3-(4-hydroxyphenyl)pyruvate + L-glutamate</text>
        <dbReference type="Rhea" id="RHEA:15093"/>
        <dbReference type="ChEBI" id="CHEBI:16810"/>
        <dbReference type="ChEBI" id="CHEBI:29985"/>
        <dbReference type="ChEBI" id="CHEBI:36242"/>
        <dbReference type="ChEBI" id="CHEBI:58315"/>
        <dbReference type="EC" id="2.6.1.5"/>
    </reaction>
</comment>
<evidence type="ECO:0000256" key="14">
    <source>
        <dbReference type="PIRSR" id="PIRSR000517-1"/>
    </source>
</evidence>
<dbReference type="PANTHER" id="PTHR45744:SF2">
    <property type="entry name" value="TYROSINE AMINOTRANSFERASE"/>
    <property type="match status" value="1"/>
</dbReference>
<comment type="pathway">
    <text evidence="2 13">Amino-acid degradation; L-phenylalanine degradation; acetoacetate and fumarate from L-phenylalanine: step 2/6.</text>
</comment>
<name>A0A8S1AV13_ARCPL</name>
<keyword evidence="10 13" id="KW-0663">Pyridoxal phosphate</keyword>
<sequence>MSRRSRGSNTWEVRASTLARNTHNLIRDIVENLQVEPNPNKPLIALSVGDPTTFGNLNPPEQVIQAVRDSVEWLSSRSYGPAKGHLEARQAVAQYSAHQGPISPDDVILCSGCSHAIELAITVIADSGQNILVPRPGFMIYKTVTEGLGINVKYYRLLPEQQWKIDLEDLEHQIDEDTAAIVITNPSNPCGSVYDKEHLYEILDIAARNHVPIVADEIYEHFVFSNNEFFALSALSKDVPILTCSGLTKRFLVPGWRVGWVIIHDRHNIFGTEVRKGLSNLATKILGPNTLVQRALPTILSCTPQSFFDDVVFFIEKQAKLAYEELRCAPGLRPIMPQGAMYMMVEIKMSLFPTFKNELQFVERMVAEQSVFCLPGQCFEYPNYMRLVLTVPEDIMQEACKRIVTFCQHHIVSRERLKEIDSNIVQVVE</sequence>
<evidence type="ECO:0000256" key="11">
    <source>
        <dbReference type="ARBA" id="ARBA00023232"/>
    </source>
</evidence>
<keyword evidence="9" id="KW-0828">Tyrosine catabolism</keyword>
<dbReference type="EC" id="2.6.1.5" evidence="5 13"/>
<dbReference type="GO" id="GO:0006559">
    <property type="term" value="P:L-phenylalanine catabolic process"/>
    <property type="evidence" value="ECO:0007669"/>
    <property type="project" value="UniProtKB-UniRule"/>
</dbReference>
<dbReference type="Pfam" id="PF00155">
    <property type="entry name" value="Aminotran_1_2"/>
    <property type="match status" value="1"/>
</dbReference>
<dbReference type="PANTHER" id="PTHR45744">
    <property type="entry name" value="TYROSINE AMINOTRANSFERASE"/>
    <property type="match status" value="1"/>
</dbReference>
<dbReference type="NCBIfam" id="TIGR01264">
    <property type="entry name" value="tyr_amTase_E"/>
    <property type="match status" value="1"/>
</dbReference>
<keyword evidence="7" id="KW-0032">Aminotransferase</keyword>
<dbReference type="InterPro" id="IPR005957">
    <property type="entry name" value="Tyrosine_aminoTrfase"/>
</dbReference>
<evidence type="ECO:0000256" key="7">
    <source>
        <dbReference type="ARBA" id="ARBA00022576"/>
    </source>
</evidence>
<accession>A0A8S1AV13</accession>
<dbReference type="PROSITE" id="PS00105">
    <property type="entry name" value="AA_TRANSFER_CLASS_1"/>
    <property type="match status" value="1"/>
</dbReference>
<dbReference type="PIRSF" id="PIRSF000517">
    <property type="entry name" value="Tyr_transaminase"/>
    <property type="match status" value="1"/>
</dbReference>
<dbReference type="SUPFAM" id="SSF53383">
    <property type="entry name" value="PLP-dependent transferases"/>
    <property type="match status" value="1"/>
</dbReference>
<comment type="similarity">
    <text evidence="3 13">Belongs to the class-I pyridoxal-phosphate-dependent aminotransferase family.</text>
</comment>
<evidence type="ECO:0000256" key="10">
    <source>
        <dbReference type="ARBA" id="ARBA00022898"/>
    </source>
</evidence>
<keyword evidence="17" id="KW-1185">Reference proteome</keyword>
<proteinExistence type="inferred from homology"/>
<dbReference type="EMBL" id="CADEBC010000540">
    <property type="protein sequence ID" value="CAB3250178.1"/>
    <property type="molecule type" value="Genomic_DNA"/>
</dbReference>
<organism evidence="16 17">
    <name type="scientific">Arctia plantaginis</name>
    <name type="common">Wood tiger moth</name>
    <name type="synonym">Phalaena plantaginis</name>
    <dbReference type="NCBI Taxonomy" id="874455"/>
    <lineage>
        <taxon>Eukaryota</taxon>
        <taxon>Metazoa</taxon>
        <taxon>Ecdysozoa</taxon>
        <taxon>Arthropoda</taxon>
        <taxon>Hexapoda</taxon>
        <taxon>Insecta</taxon>
        <taxon>Pterygota</taxon>
        <taxon>Neoptera</taxon>
        <taxon>Endopterygota</taxon>
        <taxon>Lepidoptera</taxon>
        <taxon>Glossata</taxon>
        <taxon>Ditrysia</taxon>
        <taxon>Noctuoidea</taxon>
        <taxon>Erebidae</taxon>
        <taxon>Arctiinae</taxon>
        <taxon>Arctia</taxon>
    </lineage>
</organism>
<dbReference type="InterPro" id="IPR015424">
    <property type="entry name" value="PyrdxlP-dep_Trfase"/>
</dbReference>
<reference evidence="16 17" key="1">
    <citation type="submission" date="2020-04" db="EMBL/GenBank/DDBJ databases">
        <authorList>
            <person name="Wallbank WR R."/>
            <person name="Pardo Diaz C."/>
            <person name="Kozak K."/>
            <person name="Martin S."/>
            <person name="Jiggins C."/>
            <person name="Moest M."/>
            <person name="Warren A I."/>
            <person name="Byers J.R.P. K."/>
            <person name="Montejo-Kovacevich G."/>
            <person name="Yen C E."/>
        </authorList>
    </citation>
    <scope>NUCLEOTIDE SEQUENCE [LARGE SCALE GENOMIC DNA]</scope>
</reference>
<evidence type="ECO:0000256" key="9">
    <source>
        <dbReference type="ARBA" id="ARBA00022878"/>
    </source>
</evidence>
<protein>
    <recommendedName>
        <fullName evidence="6 13">Tyrosine aminotransferase</fullName>
        <shortName evidence="13">TAT</shortName>
        <ecNumber evidence="5 13">2.6.1.5</ecNumber>
    </recommendedName>
</protein>
<comment type="cofactor">
    <cofactor evidence="1 13 14">
        <name>pyridoxal 5'-phosphate</name>
        <dbReference type="ChEBI" id="CHEBI:597326"/>
    </cofactor>
</comment>
<dbReference type="Gene3D" id="3.40.640.10">
    <property type="entry name" value="Type I PLP-dependent aspartate aminotransferase-like (Major domain)"/>
    <property type="match status" value="1"/>
</dbReference>
<dbReference type="AlphaFoldDB" id="A0A8S1AV13"/>
<comment type="function">
    <text evidence="13">Transaminase involved in tyrosine breakdown. Converts tyrosine to p-hydroxyphenylpyruvate.</text>
</comment>
<evidence type="ECO:0000256" key="3">
    <source>
        <dbReference type="ARBA" id="ARBA00007441"/>
    </source>
</evidence>
<evidence type="ECO:0000256" key="8">
    <source>
        <dbReference type="ARBA" id="ARBA00022679"/>
    </source>
</evidence>
<evidence type="ECO:0000256" key="13">
    <source>
        <dbReference type="PIRNR" id="PIRNR000517"/>
    </source>
</evidence>
<dbReference type="Proteomes" id="UP000494106">
    <property type="component" value="Unassembled WGS sequence"/>
</dbReference>
<dbReference type="Gene3D" id="3.90.1150.10">
    <property type="entry name" value="Aspartate Aminotransferase, domain 1"/>
    <property type="match status" value="1"/>
</dbReference>
<dbReference type="InterPro" id="IPR015421">
    <property type="entry name" value="PyrdxlP-dep_Trfase_major"/>
</dbReference>
<dbReference type="OrthoDB" id="7042322at2759"/>
<dbReference type="InterPro" id="IPR015422">
    <property type="entry name" value="PyrdxlP-dep_Trfase_small"/>
</dbReference>